<dbReference type="Pfam" id="PF15957">
    <property type="entry name" value="Comm"/>
    <property type="match status" value="1"/>
</dbReference>
<dbReference type="Proteomes" id="UP000078200">
    <property type="component" value="Unassembled WGS sequence"/>
</dbReference>
<protein>
    <recommendedName>
        <fullName evidence="4">Protein commissureless</fullName>
    </recommendedName>
</protein>
<dbReference type="AlphaFoldDB" id="A0A1A9V4E6"/>
<sequence>MDTLTRSLQFELPHDVHFDIYAQNTLENSSNSISHDQPSSTTIPNQSAASDFLHKLGATLLNSIQMQNYQKPVNSLSSNSNQMNANVMPNHIVIDTSPGYSGMEEIQKQLEYDKFMNEVWIGVVLTLIFISMIFCFCSCFLYHQFRIWKRNYRSTVTFSSSSLDIESPKTNNEYDDPVPDYTLVSGLPSYEAALKLLQKSPKSSCLLGQHPSVFHIFNRHEKTHNEMNDSTITSNEVNIPLLTEVQTIATNNQATDATVHVQASEKSLQSQPFVILHTVAADKSAYKDKSKCLQKCDKS</sequence>
<name>A0A1A9V4E6_GLOAU</name>
<dbReference type="GO" id="GO:0007411">
    <property type="term" value="P:axon guidance"/>
    <property type="evidence" value="ECO:0007669"/>
    <property type="project" value="InterPro"/>
</dbReference>
<organism evidence="2 3">
    <name type="scientific">Glossina austeni</name>
    <name type="common">Savannah tsetse fly</name>
    <dbReference type="NCBI Taxonomy" id="7395"/>
    <lineage>
        <taxon>Eukaryota</taxon>
        <taxon>Metazoa</taxon>
        <taxon>Ecdysozoa</taxon>
        <taxon>Arthropoda</taxon>
        <taxon>Hexapoda</taxon>
        <taxon>Insecta</taxon>
        <taxon>Pterygota</taxon>
        <taxon>Neoptera</taxon>
        <taxon>Endopterygota</taxon>
        <taxon>Diptera</taxon>
        <taxon>Brachycera</taxon>
        <taxon>Muscomorpha</taxon>
        <taxon>Hippoboscoidea</taxon>
        <taxon>Glossinidae</taxon>
        <taxon>Glossina</taxon>
    </lineage>
</organism>
<evidence type="ECO:0008006" key="4">
    <source>
        <dbReference type="Google" id="ProtNLM"/>
    </source>
</evidence>
<dbReference type="InterPro" id="IPR031878">
    <property type="entry name" value="Commissureless"/>
</dbReference>
<accession>A0A1A9V4E6</accession>
<keyword evidence="1" id="KW-0472">Membrane</keyword>
<evidence type="ECO:0000313" key="3">
    <source>
        <dbReference type="Proteomes" id="UP000078200"/>
    </source>
</evidence>
<keyword evidence="1" id="KW-1133">Transmembrane helix</keyword>
<keyword evidence="3" id="KW-1185">Reference proteome</keyword>
<evidence type="ECO:0000256" key="1">
    <source>
        <dbReference type="SAM" id="Phobius"/>
    </source>
</evidence>
<keyword evidence="1" id="KW-0812">Transmembrane</keyword>
<feature type="transmembrane region" description="Helical" evidence="1">
    <location>
        <begin position="119"/>
        <end position="143"/>
    </location>
</feature>
<dbReference type="EnsemblMetazoa" id="GAUT025446-RA">
    <property type="protein sequence ID" value="GAUT025446-PA"/>
    <property type="gene ID" value="GAUT025446"/>
</dbReference>
<reference evidence="2" key="1">
    <citation type="submission" date="2020-05" db="UniProtKB">
        <authorList>
            <consortium name="EnsemblMetazoa"/>
        </authorList>
    </citation>
    <scope>IDENTIFICATION</scope>
    <source>
        <strain evidence="2">TTRI</strain>
    </source>
</reference>
<evidence type="ECO:0000313" key="2">
    <source>
        <dbReference type="EnsemblMetazoa" id="GAUT025446-PA"/>
    </source>
</evidence>
<proteinExistence type="predicted"/>
<dbReference type="VEuPathDB" id="VectorBase:GAUT025446"/>